<gene>
    <name evidence="2" type="ORF">IPOD504_LOCUS13781</name>
</gene>
<dbReference type="EMBL" id="OW152816">
    <property type="protein sequence ID" value="CAH2067221.1"/>
    <property type="molecule type" value="Genomic_DNA"/>
</dbReference>
<proteinExistence type="predicted"/>
<reference evidence="2" key="1">
    <citation type="submission" date="2022-03" db="EMBL/GenBank/DDBJ databases">
        <authorList>
            <person name="Martin H S."/>
        </authorList>
    </citation>
    <scope>NUCLEOTIDE SEQUENCE</scope>
</reference>
<feature type="compositionally biased region" description="Polar residues" evidence="1">
    <location>
        <begin position="35"/>
        <end position="44"/>
    </location>
</feature>
<organism evidence="2 3">
    <name type="scientific">Iphiclides podalirius</name>
    <name type="common">scarce swallowtail</name>
    <dbReference type="NCBI Taxonomy" id="110791"/>
    <lineage>
        <taxon>Eukaryota</taxon>
        <taxon>Metazoa</taxon>
        <taxon>Ecdysozoa</taxon>
        <taxon>Arthropoda</taxon>
        <taxon>Hexapoda</taxon>
        <taxon>Insecta</taxon>
        <taxon>Pterygota</taxon>
        <taxon>Neoptera</taxon>
        <taxon>Endopterygota</taxon>
        <taxon>Lepidoptera</taxon>
        <taxon>Glossata</taxon>
        <taxon>Ditrysia</taxon>
        <taxon>Papilionoidea</taxon>
        <taxon>Papilionidae</taxon>
        <taxon>Papilioninae</taxon>
        <taxon>Iphiclides</taxon>
    </lineage>
</organism>
<sequence>MLVQLATGGKNNLSVKLSDSNSQIDILTLDENENAKNSTNSLQTSKEDKDIAVNSIRPRSNSTSSSGSSSSSSSSSSGPSMYQDSDDSVKDPDYKAQPTKHAEYSSDTAEEQNITTNYTNISDDQNLVTSNMVSINIENYEEPLSSTNEHVFNDPRVIENSELSAIENVSNGNAGKAAVMMMTTVTTYTEMQKA</sequence>
<evidence type="ECO:0000256" key="1">
    <source>
        <dbReference type="SAM" id="MobiDB-lite"/>
    </source>
</evidence>
<keyword evidence="3" id="KW-1185">Reference proteome</keyword>
<evidence type="ECO:0000313" key="3">
    <source>
        <dbReference type="Proteomes" id="UP000837857"/>
    </source>
</evidence>
<accession>A0ABN8IXW5</accession>
<feature type="compositionally biased region" description="Low complexity" evidence="1">
    <location>
        <begin position="54"/>
        <end position="80"/>
    </location>
</feature>
<feature type="compositionally biased region" description="Basic and acidic residues" evidence="1">
    <location>
        <begin position="87"/>
        <end position="104"/>
    </location>
</feature>
<protein>
    <submittedName>
        <fullName evidence="2">Uncharacterized protein</fullName>
    </submittedName>
</protein>
<evidence type="ECO:0000313" key="2">
    <source>
        <dbReference type="EMBL" id="CAH2067221.1"/>
    </source>
</evidence>
<name>A0ABN8IXW5_9NEOP</name>
<feature type="region of interest" description="Disordered" evidence="1">
    <location>
        <begin position="1"/>
        <end position="111"/>
    </location>
</feature>
<feature type="compositionally biased region" description="Polar residues" evidence="1">
    <location>
        <begin position="9"/>
        <end position="25"/>
    </location>
</feature>
<dbReference type="Proteomes" id="UP000837857">
    <property type="component" value="Chromosome 4"/>
</dbReference>
<feature type="non-terminal residue" evidence="2">
    <location>
        <position position="1"/>
    </location>
</feature>